<proteinExistence type="predicted"/>
<organism evidence="1 2">
    <name type="scientific">Filimonas zeae</name>
    <dbReference type="NCBI Taxonomy" id="1737353"/>
    <lineage>
        <taxon>Bacteria</taxon>
        <taxon>Pseudomonadati</taxon>
        <taxon>Bacteroidota</taxon>
        <taxon>Chitinophagia</taxon>
        <taxon>Chitinophagales</taxon>
        <taxon>Chitinophagaceae</taxon>
        <taxon>Filimonas</taxon>
    </lineage>
</organism>
<reference evidence="1" key="1">
    <citation type="journal article" date="2014" name="Int. J. Syst. Evol. Microbiol.">
        <title>Complete genome sequence of Corynebacterium casei LMG S-19264T (=DSM 44701T), isolated from a smear-ripened cheese.</title>
        <authorList>
            <consortium name="US DOE Joint Genome Institute (JGI-PGF)"/>
            <person name="Walter F."/>
            <person name="Albersmeier A."/>
            <person name="Kalinowski J."/>
            <person name="Ruckert C."/>
        </authorList>
    </citation>
    <scope>NUCLEOTIDE SEQUENCE</scope>
    <source>
        <strain evidence="1">CGMCC 1.15290</strain>
    </source>
</reference>
<reference evidence="1" key="2">
    <citation type="submission" date="2020-09" db="EMBL/GenBank/DDBJ databases">
        <authorList>
            <person name="Sun Q."/>
            <person name="Zhou Y."/>
        </authorList>
    </citation>
    <scope>NUCLEOTIDE SEQUENCE</scope>
    <source>
        <strain evidence="1">CGMCC 1.15290</strain>
    </source>
</reference>
<comment type="caution">
    <text evidence="1">The sequence shown here is derived from an EMBL/GenBank/DDBJ whole genome shotgun (WGS) entry which is preliminary data.</text>
</comment>
<evidence type="ECO:0000313" key="1">
    <source>
        <dbReference type="EMBL" id="GGH73092.1"/>
    </source>
</evidence>
<dbReference type="EMBL" id="BMIB01000003">
    <property type="protein sequence ID" value="GGH73092.1"/>
    <property type="molecule type" value="Genomic_DNA"/>
</dbReference>
<sequence>MAIASYGNRFVQVYMKRERRLYLFEFWQNGLCLAEGYISHLVPVAQTIDLWLSSECSPDDLVDQFPFIAPYDNSTFKEAAKQVEKRWDFYCSDGEFPELQTFFHLAAQDEVLSQLCPYTSLYTLRFSRCAEFPFDSEGMPDVTPKAYENYAFSLEKSKAQAITLPPDEGEIFVVIINRTQYVGEGNATTALQLVKSLLPPGIKPIRKHGQQ</sequence>
<gene>
    <name evidence="1" type="ORF">GCM10011379_34220</name>
</gene>
<keyword evidence="2" id="KW-1185">Reference proteome</keyword>
<accession>A0A917J049</accession>
<name>A0A917J049_9BACT</name>
<dbReference type="AlphaFoldDB" id="A0A917J049"/>
<protein>
    <submittedName>
        <fullName evidence="1">Uncharacterized protein</fullName>
    </submittedName>
</protein>
<dbReference type="Pfam" id="PF19692">
    <property type="entry name" value="DUF6193"/>
    <property type="match status" value="1"/>
</dbReference>
<evidence type="ECO:0000313" key="2">
    <source>
        <dbReference type="Proteomes" id="UP000627292"/>
    </source>
</evidence>
<dbReference type="Proteomes" id="UP000627292">
    <property type="component" value="Unassembled WGS sequence"/>
</dbReference>
<dbReference type="InterPro" id="IPR045682">
    <property type="entry name" value="DUF6193"/>
</dbReference>